<dbReference type="Proteomes" id="UP000528322">
    <property type="component" value="Unassembled WGS sequence"/>
</dbReference>
<feature type="region of interest" description="Disordered" evidence="8">
    <location>
        <begin position="1"/>
        <end position="22"/>
    </location>
</feature>
<evidence type="ECO:0000256" key="8">
    <source>
        <dbReference type="SAM" id="MobiDB-lite"/>
    </source>
</evidence>
<evidence type="ECO:0000256" key="2">
    <source>
        <dbReference type="ARBA" id="ARBA00005745"/>
    </source>
</evidence>
<comment type="caution">
    <text evidence="11">The sequence shown here is derived from an EMBL/GenBank/DDBJ whole genome shotgun (WGS) entry which is preliminary data.</text>
</comment>
<proteinExistence type="inferred from homology"/>
<evidence type="ECO:0000256" key="7">
    <source>
        <dbReference type="ARBA" id="ARBA00023136"/>
    </source>
</evidence>
<dbReference type="PANTHER" id="PTHR30012">
    <property type="entry name" value="GENERAL SECRETION PATHWAY PROTEIN"/>
    <property type="match status" value="1"/>
</dbReference>
<keyword evidence="6 9" id="KW-1133">Transmembrane helix</keyword>
<evidence type="ECO:0000256" key="5">
    <source>
        <dbReference type="ARBA" id="ARBA00022692"/>
    </source>
</evidence>
<dbReference type="AlphaFoldDB" id="A0A7W7Y3D2"/>
<evidence type="ECO:0000256" key="4">
    <source>
        <dbReference type="ARBA" id="ARBA00022519"/>
    </source>
</evidence>
<evidence type="ECO:0000256" key="9">
    <source>
        <dbReference type="SAM" id="Phobius"/>
    </source>
</evidence>
<dbReference type="GO" id="GO:0005886">
    <property type="term" value="C:plasma membrane"/>
    <property type="evidence" value="ECO:0007669"/>
    <property type="project" value="UniProtKB-SubCell"/>
</dbReference>
<feature type="domain" description="Type II secretion system protein GspF" evidence="10">
    <location>
        <begin position="83"/>
        <end position="206"/>
    </location>
</feature>
<dbReference type="InterPro" id="IPR003004">
    <property type="entry name" value="GspF/PilC"/>
</dbReference>
<dbReference type="EMBL" id="JACHID010000002">
    <property type="protein sequence ID" value="MBB5021274.1"/>
    <property type="molecule type" value="Genomic_DNA"/>
</dbReference>
<evidence type="ECO:0000256" key="3">
    <source>
        <dbReference type="ARBA" id="ARBA00022475"/>
    </source>
</evidence>
<keyword evidence="5 9" id="KW-0812">Transmembrane</keyword>
<feature type="transmembrane region" description="Helical" evidence="9">
    <location>
        <begin position="236"/>
        <end position="254"/>
    </location>
</feature>
<feature type="domain" description="Type II secretion system protein GspF" evidence="10">
    <location>
        <begin position="286"/>
        <end position="408"/>
    </location>
</feature>
<dbReference type="PRINTS" id="PR00812">
    <property type="entry name" value="BCTERIALGSPF"/>
</dbReference>
<accession>A0A7W7Y3D2</accession>
<keyword evidence="4" id="KW-0997">Cell inner membrane</keyword>
<dbReference type="PANTHER" id="PTHR30012:SF4">
    <property type="entry name" value="MSHA BIOGENESIS PROTEIN MSHG"/>
    <property type="match status" value="1"/>
</dbReference>
<dbReference type="GO" id="GO:0015628">
    <property type="term" value="P:protein secretion by the type II secretion system"/>
    <property type="evidence" value="ECO:0007669"/>
    <property type="project" value="TreeGrafter"/>
</dbReference>
<name>A0A7W7Y3D2_9BACT</name>
<gene>
    <name evidence="11" type="ORF">HNR37_000580</name>
</gene>
<comment type="subcellular location">
    <subcellularLocation>
        <location evidence="1">Cell inner membrane</location>
        <topology evidence="1">Multi-pass membrane protein</topology>
    </subcellularLocation>
</comment>
<organism evidence="11 12">
    <name type="scientific">Desulfurispira natronophila</name>
    <dbReference type="NCBI Taxonomy" id="682562"/>
    <lineage>
        <taxon>Bacteria</taxon>
        <taxon>Pseudomonadati</taxon>
        <taxon>Chrysiogenota</taxon>
        <taxon>Chrysiogenia</taxon>
        <taxon>Chrysiogenales</taxon>
        <taxon>Chrysiogenaceae</taxon>
        <taxon>Desulfurispira</taxon>
    </lineage>
</organism>
<evidence type="ECO:0000313" key="11">
    <source>
        <dbReference type="EMBL" id="MBB5021274.1"/>
    </source>
</evidence>
<dbReference type="InterPro" id="IPR018076">
    <property type="entry name" value="T2SS_GspF_dom"/>
</dbReference>
<evidence type="ECO:0000256" key="1">
    <source>
        <dbReference type="ARBA" id="ARBA00004429"/>
    </source>
</evidence>
<keyword evidence="3" id="KW-1003">Cell membrane</keyword>
<evidence type="ECO:0000313" key="12">
    <source>
        <dbReference type="Proteomes" id="UP000528322"/>
    </source>
</evidence>
<protein>
    <submittedName>
        <fullName evidence="11">MSHA biogenesis protein MshG</fullName>
    </submittedName>
</protein>
<feature type="transmembrane region" description="Helical" evidence="9">
    <location>
        <begin position="185"/>
        <end position="208"/>
    </location>
</feature>
<dbReference type="InterPro" id="IPR042094">
    <property type="entry name" value="T2SS_GspF_sf"/>
</dbReference>
<feature type="transmembrane region" description="Helical" evidence="9">
    <location>
        <begin position="389"/>
        <end position="410"/>
    </location>
</feature>
<dbReference type="FunFam" id="1.20.81.30:FF:000001">
    <property type="entry name" value="Type II secretion system protein F"/>
    <property type="match status" value="2"/>
</dbReference>
<reference evidence="11 12" key="1">
    <citation type="submission" date="2020-08" db="EMBL/GenBank/DDBJ databases">
        <title>Genomic Encyclopedia of Type Strains, Phase IV (KMG-IV): sequencing the most valuable type-strain genomes for metagenomic binning, comparative biology and taxonomic classification.</title>
        <authorList>
            <person name="Goeker M."/>
        </authorList>
    </citation>
    <scope>NUCLEOTIDE SEQUENCE [LARGE SCALE GENOMIC DNA]</scope>
    <source>
        <strain evidence="11 12">DSM 22071</strain>
    </source>
</reference>
<dbReference type="RefSeq" id="WP_183729670.1">
    <property type="nucleotide sequence ID" value="NZ_JACHID010000002.1"/>
</dbReference>
<evidence type="ECO:0000256" key="6">
    <source>
        <dbReference type="ARBA" id="ARBA00022989"/>
    </source>
</evidence>
<dbReference type="Pfam" id="PF00482">
    <property type="entry name" value="T2SSF"/>
    <property type="match status" value="2"/>
</dbReference>
<comment type="similarity">
    <text evidence="2">Belongs to the GSP F family.</text>
</comment>
<sequence>MPQFDYQGRDASGKTTSGTVDGMNMDTVAGDLLAQGITPIRIAPATASSKTPKQRDSLNLRDRFAGLQHLVGDKVRTDDLLIFCRQMYALIKAGVPLMRTLHGMAEASSNKSMKRVLQDVAHQLESGLSLSASLQSHPRVFPPIVINMVHIGENTGQLDNAFLQIGAYLEMDKNNKKRIKQATRYPTVIITAMALAITVINVMVIPAFTQVFARMGTDLPLATRFLIGMSSAFTNYWWLMLLVIVGGIIGLKYYQRTSQGAYVLDRVKLKIPLLGPLTERIVLSRFCRTLSMLLSAGVPTLQALSSVSRSIGNSFIARSIDDMRQSIEGGESLSRSAAATRRFTPMVLQMMAVGEETGSTDTMLLETAEFYDEAIDYDLKRLSDALEPILLVFMGALVLLLALGIFMPMWSMGSAMTG</sequence>
<evidence type="ECO:0000259" key="10">
    <source>
        <dbReference type="Pfam" id="PF00482"/>
    </source>
</evidence>
<dbReference type="Gene3D" id="1.20.81.30">
    <property type="entry name" value="Type II secretion system (T2SS), domain F"/>
    <property type="match status" value="2"/>
</dbReference>
<keyword evidence="7 9" id="KW-0472">Membrane</keyword>
<keyword evidence="12" id="KW-1185">Reference proteome</keyword>